<evidence type="ECO:0000313" key="2">
    <source>
        <dbReference type="EnsemblMetazoa" id="CJA13707.1"/>
    </source>
</evidence>
<dbReference type="InterPro" id="IPR002999">
    <property type="entry name" value="Tudor"/>
</dbReference>
<accession>A0A8R1HZ45</accession>
<feature type="domain" description="Tudor" evidence="1">
    <location>
        <begin position="69"/>
        <end position="127"/>
    </location>
</feature>
<dbReference type="CDD" id="cd20379">
    <property type="entry name" value="Tudor_dTUD-like"/>
    <property type="match status" value="1"/>
</dbReference>
<evidence type="ECO:0000313" key="3">
    <source>
        <dbReference type="Proteomes" id="UP000005237"/>
    </source>
</evidence>
<reference evidence="2" key="2">
    <citation type="submission" date="2022-06" db="UniProtKB">
        <authorList>
            <consortium name="EnsemblMetazoa"/>
        </authorList>
    </citation>
    <scope>IDENTIFICATION</scope>
    <source>
        <strain evidence="2">DF5081</strain>
    </source>
</reference>
<proteinExistence type="predicted"/>
<keyword evidence="3" id="KW-1185">Reference proteome</keyword>
<reference evidence="3" key="1">
    <citation type="submission" date="2010-08" db="EMBL/GenBank/DDBJ databases">
        <authorList>
            <consortium name="Caenorhabditis japonica Sequencing Consortium"/>
            <person name="Wilson R.K."/>
        </authorList>
    </citation>
    <scope>NUCLEOTIDE SEQUENCE [LARGE SCALE GENOMIC DNA]</scope>
    <source>
        <strain evidence="3">DF5081</strain>
    </source>
</reference>
<dbReference type="SUPFAM" id="SSF63748">
    <property type="entry name" value="Tudor/PWWP/MBT"/>
    <property type="match status" value="2"/>
</dbReference>
<dbReference type="Pfam" id="PF00567">
    <property type="entry name" value="TUDOR"/>
    <property type="match status" value="1"/>
</dbReference>
<dbReference type="Proteomes" id="UP000005237">
    <property type="component" value="Unassembled WGS sequence"/>
</dbReference>
<dbReference type="Gene3D" id="2.30.30.140">
    <property type="match status" value="2"/>
</dbReference>
<dbReference type="SMART" id="SM00333">
    <property type="entry name" value="TUDOR"/>
    <property type="match status" value="2"/>
</dbReference>
<dbReference type="EnsemblMetazoa" id="CJA13707.1">
    <property type="protein sequence ID" value="CJA13707.1"/>
    <property type="gene ID" value="WBGene00132911"/>
</dbReference>
<protein>
    <recommendedName>
        <fullName evidence="1">Tudor domain-containing protein</fullName>
    </recommendedName>
</protein>
<dbReference type="AlphaFoldDB" id="A0A8R1HZ45"/>
<sequence length="491" mass="56810">MAETCPYDANVQLKLKQQNWKSIQRMPLKDTAIVEMVRIESPSSIFVRPKNHIRDRLIYREPYKLSPLTHLEPGQFALAPLEERVFGRCVILRTDKTNDECRVFFIDDGITSSVNFECLFQIDESQFFYPWQVMQITLGRMESLSPDGSWTPSQCSDFVNILSRFDYFQINACHVDLNCAPDRPSILVNLYGIADIDNLSSNISIEELCQSEMADVLVSVFPTNLVDDALLDDKDSEDFCVEEFRKKIPHDWVHEITQTGDNNDNDEDWDIEKCCVPEWSMETLEEYCRYDDCFIALVEPRSSITSSEIHVLPIKNELSNGDEQWMFDHYGKVAAYLQTLEDFYSDIKNQRPLELEELKTALSKGKVYAMASIPHRKQTESSWYRCEIIEVMTTHNVSVRFLDNGQKSFEKPKNLYRMHRNHTYQLPLAIEIFEIKGDGEDEKRIKIPYDVPLLVGPEMKFIAPGKLQVSQLRFFGEIGGGRGNKNLLEAI</sequence>
<organism evidence="2 3">
    <name type="scientific">Caenorhabditis japonica</name>
    <dbReference type="NCBI Taxonomy" id="281687"/>
    <lineage>
        <taxon>Eukaryota</taxon>
        <taxon>Metazoa</taxon>
        <taxon>Ecdysozoa</taxon>
        <taxon>Nematoda</taxon>
        <taxon>Chromadorea</taxon>
        <taxon>Rhabditida</taxon>
        <taxon>Rhabditina</taxon>
        <taxon>Rhabditomorpha</taxon>
        <taxon>Rhabditoidea</taxon>
        <taxon>Rhabditidae</taxon>
        <taxon>Peloderinae</taxon>
        <taxon>Caenorhabditis</taxon>
    </lineage>
</organism>
<evidence type="ECO:0000259" key="1">
    <source>
        <dbReference type="SMART" id="SM00333"/>
    </source>
</evidence>
<name>A0A8R1HZ45_CAEJA</name>
<feature type="domain" description="Tudor" evidence="1">
    <location>
        <begin position="363"/>
        <end position="423"/>
    </location>
</feature>